<dbReference type="Proteomes" id="UP000054047">
    <property type="component" value="Unassembled WGS sequence"/>
</dbReference>
<accession>A0A0C2BH64</accession>
<keyword evidence="2" id="KW-1185">Reference proteome</keyword>
<dbReference type="OrthoDB" id="25039at2759"/>
<sequence length="90" mass="9683">MLWYVYGPGPNAQSPANFNDFRPFGGWTAPLVKQIGQNESICGVTANRDIYIVSETAKFTGMANYEKSEQIVVGSLGLGSVAPGKAEIKQ</sequence>
<dbReference type="AlphaFoldDB" id="A0A0C2BH64"/>
<proteinExistence type="predicted"/>
<dbReference type="EMBL" id="KN788800">
    <property type="protein sequence ID" value="KIH43123.1"/>
    <property type="molecule type" value="Genomic_DNA"/>
</dbReference>
<name>A0A0C2BH64_9BILA</name>
<gene>
    <name evidence="1" type="ORF">ANCDUO_26878</name>
</gene>
<organism evidence="1 2">
    <name type="scientific">Ancylostoma duodenale</name>
    <dbReference type="NCBI Taxonomy" id="51022"/>
    <lineage>
        <taxon>Eukaryota</taxon>
        <taxon>Metazoa</taxon>
        <taxon>Ecdysozoa</taxon>
        <taxon>Nematoda</taxon>
        <taxon>Chromadorea</taxon>
        <taxon>Rhabditida</taxon>
        <taxon>Rhabditina</taxon>
        <taxon>Rhabditomorpha</taxon>
        <taxon>Strongyloidea</taxon>
        <taxon>Ancylostomatidae</taxon>
        <taxon>Ancylostomatinae</taxon>
        <taxon>Ancylostoma</taxon>
    </lineage>
</organism>
<evidence type="ECO:0000313" key="1">
    <source>
        <dbReference type="EMBL" id="KIH43123.1"/>
    </source>
</evidence>
<reference evidence="1 2" key="1">
    <citation type="submission" date="2013-12" db="EMBL/GenBank/DDBJ databases">
        <title>Draft genome of the parsitic nematode Ancylostoma duodenale.</title>
        <authorList>
            <person name="Mitreva M."/>
        </authorList>
    </citation>
    <scope>NUCLEOTIDE SEQUENCE [LARGE SCALE GENOMIC DNA]</scope>
    <source>
        <strain evidence="1 2">Zhejiang</strain>
    </source>
</reference>
<protein>
    <submittedName>
        <fullName evidence="1">Uncharacterized protein</fullName>
    </submittedName>
</protein>
<evidence type="ECO:0000313" key="2">
    <source>
        <dbReference type="Proteomes" id="UP000054047"/>
    </source>
</evidence>